<dbReference type="eggNOG" id="COG3016">
    <property type="taxonomic scope" value="Bacteria"/>
</dbReference>
<dbReference type="KEGG" id="daf:Desaf_0456"/>
<evidence type="ECO:0000256" key="1">
    <source>
        <dbReference type="SAM" id="MobiDB-lite"/>
    </source>
</evidence>
<dbReference type="Gene3D" id="3.40.50.11550">
    <property type="match status" value="1"/>
</dbReference>
<dbReference type="PROSITE" id="PS51257">
    <property type="entry name" value="PROKAR_LIPOPROTEIN"/>
    <property type="match status" value="1"/>
</dbReference>
<reference evidence="4 5" key="1">
    <citation type="journal article" date="2011" name="J. Bacteriol.">
        <title>Genome sequence of the mercury-methylating and pleomorphic Desulfovibrio africanus Strain Walvis Bay.</title>
        <authorList>
            <person name="Brown S.D."/>
            <person name="Wall J.D."/>
            <person name="Kucken A.M."/>
            <person name="Gilmour C.C."/>
            <person name="Podar M."/>
            <person name="Brandt C.C."/>
            <person name="Teshima H."/>
            <person name="Detter J.C."/>
            <person name="Han C.S."/>
            <person name="Land M.L."/>
            <person name="Lucas S."/>
            <person name="Han J."/>
            <person name="Pennacchio L."/>
            <person name="Nolan M."/>
            <person name="Pitluck S."/>
            <person name="Woyke T."/>
            <person name="Goodwin L."/>
            <person name="Palumbo A.V."/>
            <person name="Elias D.A."/>
        </authorList>
    </citation>
    <scope>NUCLEOTIDE SEQUENCE [LARGE SCALE GENOMIC DNA]</scope>
    <source>
        <strain evidence="4 5">Walvis Bay</strain>
    </source>
</reference>
<dbReference type="STRING" id="690850.Desaf_0456"/>
<dbReference type="SUPFAM" id="SSF50156">
    <property type="entry name" value="PDZ domain-like"/>
    <property type="match status" value="1"/>
</dbReference>
<dbReference type="AlphaFoldDB" id="F3YUC8"/>
<name>F3YUC8_DESAF</name>
<proteinExistence type="predicted"/>
<feature type="domain" description="PDZ" evidence="3">
    <location>
        <begin position="317"/>
        <end position="388"/>
    </location>
</feature>
<dbReference type="SUPFAM" id="SSF159501">
    <property type="entry name" value="EreA/ChaN-like"/>
    <property type="match status" value="1"/>
</dbReference>
<dbReference type="SMART" id="SM00228">
    <property type="entry name" value="PDZ"/>
    <property type="match status" value="1"/>
</dbReference>
<feature type="chain" id="PRO_5003303137" description="PDZ domain-containing protein" evidence="2">
    <location>
        <begin position="23"/>
        <end position="404"/>
    </location>
</feature>
<dbReference type="RefSeq" id="WP_014258657.1">
    <property type="nucleotide sequence ID" value="NC_016629.1"/>
</dbReference>
<dbReference type="InterPro" id="IPR007314">
    <property type="entry name" value="Cofac_haem-bd_dom"/>
</dbReference>
<dbReference type="InterPro" id="IPR001478">
    <property type="entry name" value="PDZ"/>
</dbReference>
<protein>
    <recommendedName>
        <fullName evidence="3">PDZ domain-containing protein</fullName>
    </recommendedName>
</protein>
<organism evidence="4 5">
    <name type="scientific">Desulfocurvibacter africanus subsp. africanus str. Walvis Bay</name>
    <dbReference type="NCBI Taxonomy" id="690850"/>
    <lineage>
        <taxon>Bacteria</taxon>
        <taxon>Pseudomonadati</taxon>
        <taxon>Thermodesulfobacteriota</taxon>
        <taxon>Desulfovibrionia</taxon>
        <taxon>Desulfovibrionales</taxon>
        <taxon>Desulfovibrionaceae</taxon>
        <taxon>Desulfocurvibacter</taxon>
    </lineage>
</organism>
<dbReference type="EMBL" id="CP003221">
    <property type="protein sequence ID" value="EGJ48810.1"/>
    <property type="molecule type" value="Genomic_DNA"/>
</dbReference>
<feature type="signal peptide" evidence="2">
    <location>
        <begin position="1"/>
        <end position="22"/>
    </location>
</feature>
<dbReference type="HOGENOM" id="CLU_035488_1_0_7"/>
<dbReference type="Gene3D" id="2.30.42.10">
    <property type="match status" value="1"/>
</dbReference>
<evidence type="ECO:0000313" key="4">
    <source>
        <dbReference type="EMBL" id="EGJ48810.1"/>
    </source>
</evidence>
<evidence type="ECO:0000259" key="3">
    <source>
        <dbReference type="SMART" id="SM00228"/>
    </source>
</evidence>
<dbReference type="Pfam" id="PF13180">
    <property type="entry name" value="PDZ_2"/>
    <property type="match status" value="1"/>
</dbReference>
<dbReference type="eggNOG" id="COG0265">
    <property type="taxonomic scope" value="Bacteria"/>
</dbReference>
<feature type="region of interest" description="Disordered" evidence="1">
    <location>
        <begin position="32"/>
        <end position="59"/>
    </location>
</feature>
<keyword evidence="2" id="KW-0732">Signal</keyword>
<keyword evidence="5" id="KW-1185">Reference proteome</keyword>
<evidence type="ECO:0000313" key="5">
    <source>
        <dbReference type="Proteomes" id="UP000007844"/>
    </source>
</evidence>
<dbReference type="Pfam" id="PF04187">
    <property type="entry name" value="Cofac_haem_bdg"/>
    <property type="match status" value="1"/>
</dbReference>
<evidence type="ECO:0000256" key="2">
    <source>
        <dbReference type="SAM" id="SignalP"/>
    </source>
</evidence>
<sequence length="404" mass="43674">MGLAVRPIVRLFIIAVSLAWLASCAAGPGRAPAPVAPSASKGRQAVPPAGTEPGSLFNSKGQRITHKAFAELAAKHDYILLGESHGSRCDHISQAALIRAMAAQGSGPVVGLEMVDVTRQDILDEFADDILDAQVVEERLDWQKAWGYGFDLYEPIFLAAKEHKLPMAALNLPQTIIAQVSAEGLDSLSPEETILLPESIVPPPAEQAKVLEDVFTQHSSGEDMDKQEAGLRHERFFLIQSLWDSKMAEQAVEARRNFARPVAIVAGAGHVEFGWGIAHRLRAYDPGAKILLVLPWRGKEPREGADVFYYCPATHRSSMGMVLQEEGQRVIVMDVDDDSRAGNAGLQVGDVITMAGATPVTSLWDLHKAGVEAHKAGKPLTLTVLRDKKLLTLDLGKLGKDKGL</sequence>
<dbReference type="CDD" id="cd14727">
    <property type="entry name" value="ChanN-like"/>
    <property type="match status" value="1"/>
</dbReference>
<dbReference type="InterPro" id="IPR036034">
    <property type="entry name" value="PDZ_sf"/>
</dbReference>
<feature type="compositionally biased region" description="Low complexity" evidence="1">
    <location>
        <begin position="32"/>
        <end position="42"/>
    </location>
</feature>
<accession>F3YUC8</accession>
<gene>
    <name evidence="4" type="ORF">Desaf_0456</name>
</gene>
<dbReference type="Proteomes" id="UP000007844">
    <property type="component" value="Chromosome"/>
</dbReference>